<dbReference type="Pfam" id="PF17284">
    <property type="entry name" value="Spermine_synt_N"/>
    <property type="match status" value="1"/>
</dbReference>
<dbReference type="GO" id="GO:0005829">
    <property type="term" value="C:cytosol"/>
    <property type="evidence" value="ECO:0007669"/>
    <property type="project" value="TreeGrafter"/>
</dbReference>
<evidence type="ECO:0000256" key="5">
    <source>
        <dbReference type="ARBA" id="ARBA00022679"/>
    </source>
</evidence>
<comment type="similarity">
    <text evidence="2 11">Belongs to the spermidine/spermine synthase family.</text>
</comment>
<dbReference type="EMBL" id="REGN01006693">
    <property type="protein sequence ID" value="RNA08585.1"/>
    <property type="molecule type" value="Genomic_DNA"/>
</dbReference>
<dbReference type="Pfam" id="PF10213">
    <property type="entry name" value="MRP-S28"/>
    <property type="match status" value="1"/>
</dbReference>
<comment type="pathway">
    <text evidence="1">Amine and polyamine biosynthesis; spermidine biosynthesis; spermidine from putrescine: step 1/1.</text>
</comment>
<dbReference type="InterPro" id="IPR001045">
    <property type="entry name" value="Spermi_synthase"/>
</dbReference>
<organism evidence="13 14">
    <name type="scientific">Brachionus plicatilis</name>
    <name type="common">Marine rotifer</name>
    <name type="synonym">Brachionus muelleri</name>
    <dbReference type="NCBI Taxonomy" id="10195"/>
    <lineage>
        <taxon>Eukaryota</taxon>
        <taxon>Metazoa</taxon>
        <taxon>Spiralia</taxon>
        <taxon>Gnathifera</taxon>
        <taxon>Rotifera</taxon>
        <taxon>Eurotatoria</taxon>
        <taxon>Monogononta</taxon>
        <taxon>Pseudotrocha</taxon>
        <taxon>Ploima</taxon>
        <taxon>Brachionidae</taxon>
        <taxon>Brachionus</taxon>
    </lineage>
</organism>
<evidence type="ECO:0000259" key="12">
    <source>
        <dbReference type="PROSITE" id="PS51006"/>
    </source>
</evidence>
<dbReference type="PROSITE" id="PS01330">
    <property type="entry name" value="PABS_1"/>
    <property type="match status" value="1"/>
</dbReference>
<keyword evidence="14" id="KW-1185">Reference proteome</keyword>
<dbReference type="STRING" id="10195.A0A3M7QCB3"/>
<dbReference type="PANTHER" id="PTHR11558:SF11">
    <property type="entry name" value="SPERMIDINE SYNTHASE"/>
    <property type="match status" value="1"/>
</dbReference>
<protein>
    <recommendedName>
        <fullName evidence="8">Spermidine synthase</fullName>
        <ecNumber evidence="4">2.5.1.16</ecNumber>
    </recommendedName>
    <alternativeName>
        <fullName evidence="9">Putrescine aminopropyltransferase</fullName>
    </alternativeName>
</protein>
<feature type="active site" description="Proton acceptor" evidence="10">
    <location>
        <position position="517"/>
    </location>
</feature>
<dbReference type="NCBIfam" id="TIGR00417">
    <property type="entry name" value="speE"/>
    <property type="match status" value="1"/>
</dbReference>
<evidence type="ECO:0000256" key="7">
    <source>
        <dbReference type="ARBA" id="ARBA00053963"/>
    </source>
</evidence>
<dbReference type="InterPro" id="IPR030373">
    <property type="entry name" value="PABS_CS"/>
</dbReference>
<dbReference type="EC" id="2.5.1.16" evidence="4"/>
<dbReference type="PANTHER" id="PTHR11558">
    <property type="entry name" value="SPERMIDINE/SPERMINE SYNTHASE"/>
    <property type="match status" value="1"/>
</dbReference>
<dbReference type="HAMAP" id="MF_00198">
    <property type="entry name" value="Spermidine_synth"/>
    <property type="match status" value="1"/>
</dbReference>
<keyword evidence="10" id="KW-0620">Polyamine biosynthesis</keyword>
<dbReference type="Gene3D" id="3.40.50.150">
    <property type="entry name" value="Vaccinia Virus protein VP39"/>
    <property type="match status" value="1"/>
</dbReference>
<evidence type="ECO:0000313" key="13">
    <source>
        <dbReference type="EMBL" id="RNA08585.1"/>
    </source>
</evidence>
<name>A0A3M7QCB3_BRAPC</name>
<dbReference type="PROSITE" id="PS51006">
    <property type="entry name" value="PABS_2"/>
    <property type="match status" value="1"/>
</dbReference>
<dbReference type="NCBIfam" id="NF002010">
    <property type="entry name" value="PRK00811.1"/>
    <property type="match status" value="1"/>
</dbReference>
<evidence type="ECO:0000256" key="1">
    <source>
        <dbReference type="ARBA" id="ARBA00005123"/>
    </source>
</evidence>
<dbReference type="SUPFAM" id="SSF53335">
    <property type="entry name" value="S-adenosyl-L-methionine-dependent methyltransferases"/>
    <property type="match status" value="1"/>
</dbReference>
<evidence type="ECO:0000256" key="10">
    <source>
        <dbReference type="PROSITE-ProRule" id="PRU00354"/>
    </source>
</evidence>
<keyword evidence="5 10" id="KW-0808">Transferase</keyword>
<sequence>MSLVKKFNRIQSHTLVSGNAFNTFFISHMSKKLYATESTENADATPTKQERVFFKDPEVIDGFRVFDTYMNKKKDGVPFDQRVRRAYKRIERDQYARYNKMSPDQDWTNVWPTCTMFKQSAVPLPVRQGYVKKLIENEGLPPEKYGNVELMKIPNFLHLTPPHIKKQCSAIKKFCTQWPKELKTDQDCEAHFPVEITTSSYIYDGPNIRDDRARVVTLKIKLSSLNLDERAYNKFIKLAQDKYDRSSNTLTIIADRCPYRRQNEDYANYLLTTLYFESKQCEDWESEITEEDMIEFKWNHSKSKQNILNTVSRIENLTDAEKAADLEQVKVYKENLSKIFNHGEDDSNLSQLKTNMDALREGWFSELDPALWPGQCFSLKCDKLLYNQKSKYQDVLVFNNKLFGNVLVLDGRIQCTEYDEFSYQEMISFLPLNSHPNPEKVLIIGGGDGGVARECVKHPLVKEVVQCEIDEDVVKVSKMYLKGMAKGFDSEKMKLHIGDGFEFLKNHKNEFDVIITDSSDPEGPAESLFQDSFYELMKNALRPNGIVCCQGETFWIFRELIQKIISFAGNIFPSVSYAQTQIPTYPAGCIGFILCSLEKEKKFSEPVHVFDNKTVDDMELKYYNSDIHKAAFILPTTFQKTLDNSSPNYRK</sequence>
<evidence type="ECO:0000256" key="4">
    <source>
        <dbReference type="ARBA" id="ARBA00012455"/>
    </source>
</evidence>
<dbReference type="Gene3D" id="2.30.140.10">
    <property type="entry name" value="Spermidine synthase, tetramerisation domain"/>
    <property type="match status" value="1"/>
</dbReference>
<dbReference type="AlphaFoldDB" id="A0A3M7QCB3"/>
<dbReference type="InterPro" id="IPR037163">
    <property type="entry name" value="Spermidine_synt_N_sf"/>
</dbReference>
<dbReference type="InterPro" id="IPR035246">
    <property type="entry name" value="Spermidine_synt_N"/>
</dbReference>
<evidence type="ECO:0000256" key="9">
    <source>
        <dbReference type="ARBA" id="ARBA00082964"/>
    </source>
</evidence>
<dbReference type="InterPro" id="IPR019349">
    <property type="entry name" value="Ribosomal_mS35_mit"/>
</dbReference>
<evidence type="ECO:0000256" key="3">
    <source>
        <dbReference type="ARBA" id="ARBA00011774"/>
    </source>
</evidence>
<evidence type="ECO:0000256" key="2">
    <source>
        <dbReference type="ARBA" id="ARBA00007867"/>
    </source>
</evidence>
<dbReference type="GO" id="GO:0004766">
    <property type="term" value="F:spermidine synthase activity"/>
    <property type="evidence" value="ECO:0007669"/>
    <property type="project" value="UniProtKB-EC"/>
</dbReference>
<dbReference type="GO" id="GO:0008295">
    <property type="term" value="P:spermidine biosynthetic process"/>
    <property type="evidence" value="ECO:0007669"/>
    <property type="project" value="TreeGrafter"/>
</dbReference>
<accession>A0A3M7QCB3</accession>
<evidence type="ECO:0000256" key="11">
    <source>
        <dbReference type="RuleBase" id="RU003836"/>
    </source>
</evidence>
<proteinExistence type="inferred from homology"/>
<dbReference type="Pfam" id="PF01564">
    <property type="entry name" value="Spermine_synth"/>
    <property type="match status" value="1"/>
</dbReference>
<dbReference type="InterPro" id="IPR030374">
    <property type="entry name" value="PABS"/>
</dbReference>
<dbReference type="FunFam" id="2.30.140.10:FF:000001">
    <property type="entry name" value="SPE3p Spermidine synthase"/>
    <property type="match status" value="1"/>
</dbReference>
<gene>
    <name evidence="13" type="ORF">BpHYR1_012025</name>
</gene>
<dbReference type="CDD" id="cd02440">
    <property type="entry name" value="AdoMet_MTases"/>
    <property type="match status" value="1"/>
</dbReference>
<comment type="catalytic activity">
    <reaction evidence="6">
        <text>S-adenosyl 3-(methylsulfanyl)propylamine + putrescine = S-methyl-5'-thioadenosine + spermidine + H(+)</text>
        <dbReference type="Rhea" id="RHEA:12721"/>
        <dbReference type="ChEBI" id="CHEBI:15378"/>
        <dbReference type="ChEBI" id="CHEBI:17509"/>
        <dbReference type="ChEBI" id="CHEBI:57443"/>
        <dbReference type="ChEBI" id="CHEBI:57834"/>
        <dbReference type="ChEBI" id="CHEBI:326268"/>
        <dbReference type="EC" id="2.5.1.16"/>
    </reaction>
</comment>
<comment type="subunit">
    <text evidence="3">Homodimer or homotetramer.</text>
</comment>
<dbReference type="InterPro" id="IPR029063">
    <property type="entry name" value="SAM-dependent_MTases_sf"/>
</dbReference>
<dbReference type="OrthoDB" id="38125at2759"/>
<reference evidence="13 14" key="1">
    <citation type="journal article" date="2018" name="Sci. Rep.">
        <title>Genomic signatures of local adaptation to the degree of environmental predictability in rotifers.</title>
        <authorList>
            <person name="Franch-Gras L."/>
            <person name="Hahn C."/>
            <person name="Garcia-Roger E.M."/>
            <person name="Carmona M.J."/>
            <person name="Serra M."/>
            <person name="Gomez A."/>
        </authorList>
    </citation>
    <scope>NUCLEOTIDE SEQUENCE [LARGE SCALE GENOMIC DNA]</scope>
    <source>
        <strain evidence="13">HYR1</strain>
    </source>
</reference>
<dbReference type="FunFam" id="3.40.50.150:FF:000013">
    <property type="entry name" value="Spermidine synthase"/>
    <property type="match status" value="1"/>
</dbReference>
<evidence type="ECO:0000256" key="6">
    <source>
        <dbReference type="ARBA" id="ARBA00049307"/>
    </source>
</evidence>
<evidence type="ECO:0000313" key="14">
    <source>
        <dbReference type="Proteomes" id="UP000276133"/>
    </source>
</evidence>
<feature type="domain" description="PABS" evidence="12">
    <location>
        <begin position="361"/>
        <end position="597"/>
    </location>
</feature>
<comment type="function">
    <text evidence="7">Catalyzes the production of spermidine from putrescine and decarboxylated S-adenosylmethionine (dcSAM). Has a strong preference for putrescine as substrate, and has very low activity towards 1,3-diaminopropane. Has extremely low activity towards spermidine.</text>
</comment>
<dbReference type="Proteomes" id="UP000276133">
    <property type="component" value="Unassembled WGS sequence"/>
</dbReference>
<comment type="caution">
    <text evidence="13">The sequence shown here is derived from an EMBL/GenBank/DDBJ whole genome shotgun (WGS) entry which is preliminary data.</text>
</comment>
<evidence type="ECO:0000256" key="8">
    <source>
        <dbReference type="ARBA" id="ARBA00072554"/>
    </source>
</evidence>